<dbReference type="Gene3D" id="2.170.130.10">
    <property type="entry name" value="TonB-dependent receptor, plug domain"/>
    <property type="match status" value="1"/>
</dbReference>
<dbReference type="InterPro" id="IPR039426">
    <property type="entry name" value="TonB-dep_rcpt-like"/>
</dbReference>
<evidence type="ECO:0000256" key="3">
    <source>
        <dbReference type="ARBA" id="ARBA00022452"/>
    </source>
</evidence>
<dbReference type="InterPro" id="IPR037066">
    <property type="entry name" value="Plug_dom_sf"/>
</dbReference>
<organism evidence="11 12">
    <name type="scientific">Bacteroides faecichinchillae</name>
    <dbReference type="NCBI Taxonomy" id="871325"/>
    <lineage>
        <taxon>Bacteria</taxon>
        <taxon>Pseudomonadati</taxon>
        <taxon>Bacteroidota</taxon>
        <taxon>Bacteroidia</taxon>
        <taxon>Bacteroidales</taxon>
        <taxon>Bacteroidaceae</taxon>
        <taxon>Bacteroides</taxon>
    </lineage>
</organism>
<evidence type="ECO:0000256" key="7">
    <source>
        <dbReference type="ARBA" id="ARBA00023237"/>
    </source>
</evidence>
<dbReference type="InterPro" id="IPR036942">
    <property type="entry name" value="Beta-barrel_TonB_sf"/>
</dbReference>
<evidence type="ECO:0000313" key="12">
    <source>
        <dbReference type="Proteomes" id="UP000184436"/>
    </source>
</evidence>
<dbReference type="RefSeq" id="WP_073350416.1">
    <property type="nucleotide sequence ID" value="NZ_FQVD01000049.1"/>
</dbReference>
<dbReference type="AlphaFoldDB" id="A0A1M5FSU4"/>
<accession>A0A1M5FSU4</accession>
<dbReference type="InterPro" id="IPR023997">
    <property type="entry name" value="TonB-dep_OMP_SusC/RagA_CS"/>
</dbReference>
<feature type="chain" id="PRO_5030031416" evidence="9">
    <location>
        <begin position="27"/>
        <end position="1039"/>
    </location>
</feature>
<keyword evidence="2 8" id="KW-0813">Transport</keyword>
<comment type="similarity">
    <text evidence="8">Belongs to the TonB-dependent receptor family.</text>
</comment>
<comment type="subcellular location">
    <subcellularLocation>
        <location evidence="1 8">Cell outer membrane</location>
        <topology evidence="1 8">Multi-pass membrane protein</topology>
    </subcellularLocation>
</comment>
<evidence type="ECO:0000256" key="1">
    <source>
        <dbReference type="ARBA" id="ARBA00004571"/>
    </source>
</evidence>
<dbReference type="GO" id="GO:0044718">
    <property type="term" value="P:siderophore transmembrane transport"/>
    <property type="evidence" value="ECO:0007669"/>
    <property type="project" value="TreeGrafter"/>
</dbReference>
<dbReference type="GO" id="GO:0015344">
    <property type="term" value="F:siderophore uptake transmembrane transporter activity"/>
    <property type="evidence" value="ECO:0007669"/>
    <property type="project" value="TreeGrafter"/>
</dbReference>
<dbReference type="NCBIfam" id="TIGR04056">
    <property type="entry name" value="OMP_RagA_SusC"/>
    <property type="match status" value="1"/>
</dbReference>
<dbReference type="FunFam" id="2.170.130.10:FF:000003">
    <property type="entry name" value="SusC/RagA family TonB-linked outer membrane protein"/>
    <property type="match status" value="1"/>
</dbReference>
<dbReference type="OrthoDB" id="9768177at2"/>
<dbReference type="PANTHER" id="PTHR30069:SF29">
    <property type="entry name" value="HEMOGLOBIN AND HEMOGLOBIN-HAPTOGLOBIN-BINDING PROTEIN 1-RELATED"/>
    <property type="match status" value="1"/>
</dbReference>
<dbReference type="GO" id="GO:0009279">
    <property type="term" value="C:cell outer membrane"/>
    <property type="evidence" value="ECO:0007669"/>
    <property type="project" value="UniProtKB-SubCell"/>
</dbReference>
<evidence type="ECO:0000256" key="5">
    <source>
        <dbReference type="ARBA" id="ARBA00022729"/>
    </source>
</evidence>
<dbReference type="EMBL" id="FQVD01000049">
    <property type="protein sequence ID" value="SHF94627.1"/>
    <property type="molecule type" value="Genomic_DNA"/>
</dbReference>
<keyword evidence="5 9" id="KW-0732">Signal</keyword>
<evidence type="ECO:0000256" key="2">
    <source>
        <dbReference type="ARBA" id="ARBA00022448"/>
    </source>
</evidence>
<keyword evidence="6 8" id="KW-0472">Membrane</keyword>
<evidence type="ECO:0000256" key="9">
    <source>
        <dbReference type="SAM" id="SignalP"/>
    </source>
</evidence>
<dbReference type="SUPFAM" id="SSF56935">
    <property type="entry name" value="Porins"/>
    <property type="match status" value="1"/>
</dbReference>
<evidence type="ECO:0000256" key="8">
    <source>
        <dbReference type="PROSITE-ProRule" id="PRU01360"/>
    </source>
</evidence>
<dbReference type="Pfam" id="PF13715">
    <property type="entry name" value="CarbopepD_reg_2"/>
    <property type="match status" value="1"/>
</dbReference>
<evidence type="ECO:0000313" key="11">
    <source>
        <dbReference type="EMBL" id="SHF94627.1"/>
    </source>
</evidence>
<dbReference type="Gene3D" id="2.60.40.1120">
    <property type="entry name" value="Carboxypeptidase-like, regulatory domain"/>
    <property type="match status" value="1"/>
</dbReference>
<feature type="signal peptide" evidence="9">
    <location>
        <begin position="1"/>
        <end position="26"/>
    </location>
</feature>
<dbReference type="InterPro" id="IPR023996">
    <property type="entry name" value="TonB-dep_OMP_SusC/RagA"/>
</dbReference>
<keyword evidence="3 8" id="KW-1134">Transmembrane beta strand</keyword>
<dbReference type="PROSITE" id="PS52016">
    <property type="entry name" value="TONB_DEPENDENT_REC_3"/>
    <property type="match status" value="1"/>
</dbReference>
<evidence type="ECO:0000259" key="10">
    <source>
        <dbReference type="Pfam" id="PF07715"/>
    </source>
</evidence>
<dbReference type="STRING" id="871325.SAMN05444349_14913"/>
<proteinExistence type="inferred from homology"/>
<name>A0A1M5FSU4_9BACE</name>
<dbReference type="NCBIfam" id="TIGR04057">
    <property type="entry name" value="SusC_RagA_signa"/>
    <property type="match status" value="1"/>
</dbReference>
<dbReference type="InterPro" id="IPR008969">
    <property type="entry name" value="CarboxyPept-like_regulatory"/>
</dbReference>
<dbReference type="FunFam" id="2.60.40.1120:FF:000003">
    <property type="entry name" value="Outer membrane protein Omp121"/>
    <property type="match status" value="1"/>
</dbReference>
<evidence type="ECO:0000256" key="4">
    <source>
        <dbReference type="ARBA" id="ARBA00022692"/>
    </source>
</evidence>
<keyword evidence="4 8" id="KW-0812">Transmembrane</keyword>
<protein>
    <submittedName>
        <fullName evidence="11">TonB-linked outer membrane protein, SusC/RagA family</fullName>
    </submittedName>
</protein>
<dbReference type="Gene3D" id="2.40.170.20">
    <property type="entry name" value="TonB-dependent receptor, beta-barrel domain"/>
    <property type="match status" value="1"/>
</dbReference>
<dbReference type="Proteomes" id="UP000184436">
    <property type="component" value="Unassembled WGS sequence"/>
</dbReference>
<feature type="domain" description="TonB-dependent receptor plug" evidence="10">
    <location>
        <begin position="125"/>
        <end position="226"/>
    </location>
</feature>
<dbReference type="InterPro" id="IPR012910">
    <property type="entry name" value="Plug_dom"/>
</dbReference>
<sequence>MKKQVKWSIRLLALLICSFSALGIQAQNTINVKGTVYDSNKEPLIGANVSQKGNSSNGTITNIDGQFILNVSDPNSTLVFSFIGYQTQEVALQGRSEIRVTLIEDSKALDEVVVVGYGTQKRGHLTGSVSSVSAKELLKAPMQNVSNLLTGKVSGLTSIQSSGKPGADGTALYVRGMNAFSDNAPMVIVDGVPRPIDYVNPNDIESISVLKDASAAIYGVQGANGVILITTKSGGDGPAKIAYDASFTMTQNTAMPEFLNARDYMYWHNKAREMDGLTPLWTADIQNKVLSNDPNSIWGETDWLDKIFRTGLTQQHNVSASGGTEKTKYFASLGYMDQEGTLKNTSFTRYNIRANLDIQVAKNLKFTTNISGYRLDRDWPGTAIGNQAEFDPVRQAINSVPVIKSEYNGLPTAWMGGSYYVNGYAALTESGYKRQTRWVLDSNYKLEYNFSGLTNALKGLKASVFAAYNYSNSADSGYDRYYQVYYINKTFDEGVAGASGFTEGGGYTKSASWGDTWLFRPQVDYSRDFDKHHVSALFFYEAQKNSTNTMTGTKLGYYSDDPVDLTLGTTFPETPVTGSHSYTGQASWAGRLNYAYNQKYLAEFAFRYDGSYVFAPENRWGFFPSVSVGWIMSEENFFKKALPFIDFFKVRASYGESGNDNVTPYLYNSTFAVANNSMVLGNSAIAQFYSKNPYIYRNLTWSTTKSYNLGIDFNLLNQKLAVEFDVFYQLTEDILESKSGSYPTSLGGYYPSYQNSGKVDNRGFELTLIHNNRINKDWNYKLTGNFSFARNRVLEKAVTDNYPNYRGVLGQSMNARYGYQALGLFQSKEELENYPAAPSGTINLGDLKYRDVNGDGIINQQYDYVKIGYGGVPEINFSLNMELNYKNFYMNMLWQGVTHCDYELSGVYDTGVTAATSYTSPFGTGGNSPSYLIEGAWTPENTNAKYPRLTTIPNGNNAWRSSWWVVNGEYLRLKNMNIGYYLPDYLLKKTPFTRVNIYLAGTNLLTLSHFKYVDPESPSVSNGYYPQQRTFSLGLNVTF</sequence>
<dbReference type="PANTHER" id="PTHR30069">
    <property type="entry name" value="TONB-DEPENDENT OUTER MEMBRANE RECEPTOR"/>
    <property type="match status" value="1"/>
</dbReference>
<keyword evidence="7 8" id="KW-0998">Cell outer membrane</keyword>
<evidence type="ECO:0000256" key="6">
    <source>
        <dbReference type="ARBA" id="ARBA00023136"/>
    </source>
</evidence>
<dbReference type="SUPFAM" id="SSF49464">
    <property type="entry name" value="Carboxypeptidase regulatory domain-like"/>
    <property type="match status" value="1"/>
</dbReference>
<reference evidence="11 12" key="1">
    <citation type="submission" date="2016-11" db="EMBL/GenBank/DDBJ databases">
        <authorList>
            <person name="Jaros S."/>
            <person name="Januszkiewicz K."/>
            <person name="Wedrychowicz H."/>
        </authorList>
    </citation>
    <scope>NUCLEOTIDE SEQUENCE [LARGE SCALE GENOMIC DNA]</scope>
    <source>
        <strain evidence="11 12">DSM 26883</strain>
    </source>
</reference>
<gene>
    <name evidence="11" type="ORF">SAMN05444349_14913</name>
</gene>
<dbReference type="Pfam" id="PF07715">
    <property type="entry name" value="Plug"/>
    <property type="match status" value="1"/>
</dbReference>
<keyword evidence="12" id="KW-1185">Reference proteome</keyword>